<evidence type="ECO:0000256" key="2">
    <source>
        <dbReference type="ARBA" id="ARBA00007832"/>
    </source>
</evidence>
<organism evidence="5 6">
    <name type="scientific">Nocardioides antri</name>
    <dbReference type="NCBI Taxonomy" id="2607659"/>
    <lineage>
        <taxon>Bacteria</taxon>
        <taxon>Bacillati</taxon>
        <taxon>Actinomycetota</taxon>
        <taxon>Actinomycetes</taxon>
        <taxon>Propionibacteriales</taxon>
        <taxon>Nocardioidaceae</taxon>
        <taxon>Nocardioides</taxon>
    </lineage>
</organism>
<feature type="domain" description="Aerobactin siderophore biosynthesis IucA/IucC N-terminal" evidence="3">
    <location>
        <begin position="139"/>
        <end position="343"/>
    </location>
</feature>
<dbReference type="AlphaFoldDB" id="A0A5B1M642"/>
<proteinExistence type="inferred from homology"/>
<dbReference type="Gene3D" id="1.10.510.40">
    <property type="match status" value="1"/>
</dbReference>
<dbReference type="InterPro" id="IPR037455">
    <property type="entry name" value="LucA/IucC-like"/>
</dbReference>
<feature type="domain" description="Aerobactin siderophore biosynthesis IucA/IucC-like C-terminal" evidence="4">
    <location>
        <begin position="389"/>
        <end position="540"/>
    </location>
</feature>
<name>A0A5B1M642_9ACTN</name>
<evidence type="ECO:0000259" key="4">
    <source>
        <dbReference type="Pfam" id="PF06276"/>
    </source>
</evidence>
<gene>
    <name evidence="5" type="ORF">F0U47_04460</name>
</gene>
<dbReference type="GO" id="GO:0016881">
    <property type="term" value="F:acid-amino acid ligase activity"/>
    <property type="evidence" value="ECO:0007669"/>
    <property type="project" value="UniProtKB-ARBA"/>
</dbReference>
<reference evidence="5 6" key="2">
    <citation type="submission" date="2019-09" db="EMBL/GenBank/DDBJ databases">
        <authorList>
            <person name="Jin C."/>
        </authorList>
    </citation>
    <scope>NUCLEOTIDE SEQUENCE [LARGE SCALE GENOMIC DNA]</scope>
    <source>
        <strain evidence="5 6">BN140041</strain>
    </source>
</reference>
<reference evidence="5 6" key="1">
    <citation type="submission" date="2019-09" db="EMBL/GenBank/DDBJ databases">
        <title>Nocardioides panacisoli sp. nov., isolated from the soil of a ginseng field.</title>
        <authorList>
            <person name="Cho C."/>
        </authorList>
    </citation>
    <scope>NUCLEOTIDE SEQUENCE [LARGE SCALE GENOMIC DNA]</scope>
    <source>
        <strain evidence="5 6">BN140041</strain>
    </source>
</reference>
<dbReference type="EMBL" id="VUJW01000002">
    <property type="protein sequence ID" value="KAA1428204.1"/>
    <property type="molecule type" value="Genomic_DNA"/>
</dbReference>
<dbReference type="Proteomes" id="UP000324351">
    <property type="component" value="Unassembled WGS sequence"/>
</dbReference>
<dbReference type="GO" id="GO:0019290">
    <property type="term" value="P:siderophore biosynthetic process"/>
    <property type="evidence" value="ECO:0007669"/>
    <property type="project" value="InterPro"/>
</dbReference>
<evidence type="ECO:0000256" key="1">
    <source>
        <dbReference type="ARBA" id="ARBA00004924"/>
    </source>
</evidence>
<protein>
    <submittedName>
        <fullName evidence="5">Siderophore biosynthesis protein</fullName>
    </submittedName>
</protein>
<accession>A0A5B1M642</accession>
<dbReference type="PANTHER" id="PTHR34384">
    <property type="entry name" value="L-2,3-DIAMINOPROPANOATE--CITRATE LIGASE"/>
    <property type="match status" value="1"/>
</dbReference>
<dbReference type="RefSeq" id="WP_149749142.1">
    <property type="nucleotide sequence ID" value="NZ_VUJW01000002.1"/>
</dbReference>
<comment type="similarity">
    <text evidence="2">Belongs to the IucA/IucC family.</text>
</comment>
<sequence>MTAVATPSRSAEVARERATRVAVDVLLRCWLRETGEVVTGTGEVVVPLPGARSSLRVQVAAFSPSGAHTFGTVLDERGHPVAPAELADLLAREAARRTGRADHTEARDRMVESVRRAEGYAARRALEEDPPNLPGWLLAEQDLLSGHPWHPMTKSRDGLADDLDARFSPEARGTFPLHWYAASPEVAASGGAGLDVSACLRELAGAAAADVPMDWLMVPAHPWQAADLPARPAAADLLDRGLLRDLGAHGDPWWATSSLRTVARPGAHVMLKLSMGLRVTNSRRENTRDEGLLAVHTARLVDAGLGCALAAAHPAFGLVLDRGWLGVDGPGPVGLETVLRDVPFDPAADVRCAGSVLDPRPDLARPPAADLVRRAANAHGIAADEAAVLWFRRWLDVVVEPLLWLHGTWGIGLEAHLQNVLVGFGDDGVPTHGWYRDNQGWYAASSAVDRLAQLMPDVGRDAPLVFDDRLVIDRVAYYLGVNHVLGVAAAVAHATAVAEERLLAELAGMLDRHLGRPSASPVADLLLHADTLPTKANLLTGVDGRDEVESPVETQSLYVEIPNPLREVRR</sequence>
<comment type="pathway">
    <text evidence="1">Siderophore biosynthesis.</text>
</comment>
<evidence type="ECO:0000313" key="5">
    <source>
        <dbReference type="EMBL" id="KAA1428204.1"/>
    </source>
</evidence>
<keyword evidence="6" id="KW-1185">Reference proteome</keyword>
<dbReference type="InterPro" id="IPR007310">
    <property type="entry name" value="Aerobactin_biosyn_IucA/IucC_N"/>
</dbReference>
<dbReference type="Pfam" id="PF04183">
    <property type="entry name" value="IucA_IucC"/>
    <property type="match status" value="1"/>
</dbReference>
<evidence type="ECO:0000313" key="6">
    <source>
        <dbReference type="Proteomes" id="UP000324351"/>
    </source>
</evidence>
<evidence type="ECO:0000259" key="3">
    <source>
        <dbReference type="Pfam" id="PF04183"/>
    </source>
</evidence>
<dbReference type="Pfam" id="PF06276">
    <property type="entry name" value="FhuF"/>
    <property type="match status" value="1"/>
</dbReference>
<dbReference type="PANTHER" id="PTHR34384:SF5">
    <property type="entry name" value="L-2,3-DIAMINOPROPANOATE--CITRATE LIGASE"/>
    <property type="match status" value="1"/>
</dbReference>
<dbReference type="InterPro" id="IPR022770">
    <property type="entry name" value="IucA/IucC-like_C"/>
</dbReference>
<comment type="caution">
    <text evidence="5">The sequence shown here is derived from an EMBL/GenBank/DDBJ whole genome shotgun (WGS) entry which is preliminary data.</text>
</comment>